<feature type="transmembrane region" description="Helical" evidence="1">
    <location>
        <begin position="7"/>
        <end position="30"/>
    </location>
</feature>
<geneLocation type="plasmid" evidence="2">
    <name>unnamed1</name>
</geneLocation>
<dbReference type="RefSeq" id="WP_369343233.1">
    <property type="nucleotide sequence ID" value="NZ_CP129676.1"/>
</dbReference>
<reference evidence="2" key="1">
    <citation type="submission" date="2023-07" db="EMBL/GenBank/DDBJ databases">
        <title>Bifidobacterium aquikefiriaerophilum sp. nov. and Bifidobacterium eccum sp. nov., isolated from water kefir.</title>
        <authorList>
            <person name="Breselge S."/>
            <person name="Bellassi P."/>
            <person name="Barcenilla C."/>
            <person name="Alvarez-Ordonez A."/>
            <person name="Morelli L."/>
            <person name="Cotter P.D."/>
        </authorList>
    </citation>
    <scope>NUCLEOTIDE SEQUENCE</scope>
    <source>
        <strain evidence="2">WK048_4_13</strain>
        <plasmid evidence="2">unnamed1</plasmid>
    </source>
</reference>
<sequence length="49" mass="5051">MEEITQIYGGLIAGALGALGVTALVLWLFLNDQAGTFGHLVVAVFTGAM</sequence>
<keyword evidence="1" id="KW-0472">Membrane</keyword>
<organism evidence="2">
    <name type="scientific">Bifidobacterium fermentum</name>
    <dbReference type="NCBI Taxonomy" id="3059035"/>
    <lineage>
        <taxon>Bacteria</taxon>
        <taxon>Bacillati</taxon>
        <taxon>Actinomycetota</taxon>
        <taxon>Actinomycetes</taxon>
        <taxon>Bifidobacteriales</taxon>
        <taxon>Bifidobacteriaceae</taxon>
        <taxon>Bifidobacterium</taxon>
    </lineage>
</organism>
<proteinExistence type="predicted"/>
<keyword evidence="1" id="KW-1133">Transmembrane helix</keyword>
<dbReference type="AlphaFoldDB" id="A0AB39UFH8"/>
<evidence type="ECO:0000313" key="2">
    <source>
        <dbReference type="EMBL" id="XDS47703.1"/>
    </source>
</evidence>
<keyword evidence="1" id="KW-0812">Transmembrane</keyword>
<gene>
    <name evidence="2" type="ORF">QN217_10845</name>
</gene>
<evidence type="ECO:0008006" key="3">
    <source>
        <dbReference type="Google" id="ProtNLM"/>
    </source>
</evidence>
<dbReference type="EMBL" id="CP129676">
    <property type="protein sequence ID" value="XDS47703.1"/>
    <property type="molecule type" value="Genomic_DNA"/>
</dbReference>
<evidence type="ECO:0000256" key="1">
    <source>
        <dbReference type="SAM" id="Phobius"/>
    </source>
</evidence>
<protein>
    <recommendedName>
        <fullName evidence="3">Metal ABC transporter permease</fullName>
    </recommendedName>
</protein>
<keyword evidence="2" id="KW-0614">Plasmid</keyword>
<name>A0AB39UFH8_9BIFI</name>
<accession>A0AB39UFH8</accession>